<evidence type="ECO:0000259" key="10">
    <source>
        <dbReference type="PROSITE" id="PS50113"/>
    </source>
</evidence>
<reference evidence="11" key="1">
    <citation type="submission" date="2024-06" db="EMBL/GenBank/DDBJ databases">
        <title>Methylostella associata gen. nov., sp. nov., a novel Ancalomicrobiaceae-affiliated facultatively methylotrophic bacteria that feed on methanotrophs of the genus Methylococcus.</title>
        <authorList>
            <person name="Saltykova V."/>
            <person name="Danilova O.V."/>
            <person name="Oshkin I.Y."/>
            <person name="Belova S.E."/>
            <person name="Pimenov N.V."/>
            <person name="Dedysh S.N."/>
        </authorList>
    </citation>
    <scope>NUCLEOTIDE SEQUENCE</scope>
    <source>
        <strain evidence="11">S20</strain>
    </source>
</reference>
<dbReference type="CDD" id="cd00130">
    <property type="entry name" value="PAS"/>
    <property type="match status" value="1"/>
</dbReference>
<dbReference type="SUPFAM" id="SSF55785">
    <property type="entry name" value="PYP-like sensor domain (PAS domain)"/>
    <property type="match status" value="1"/>
</dbReference>
<keyword evidence="7" id="KW-0175">Coiled coil</keyword>
<keyword evidence="11" id="KW-0547">Nucleotide-binding</keyword>
<keyword evidence="4" id="KW-0808">Transferase</keyword>
<evidence type="ECO:0000259" key="9">
    <source>
        <dbReference type="PROSITE" id="PS50112"/>
    </source>
</evidence>
<gene>
    <name evidence="11" type="ORF">ABS361_02910</name>
</gene>
<keyword evidence="6" id="KW-0472">Membrane</keyword>
<name>A0AAU7XB31_9HYPH</name>
<keyword evidence="11" id="KW-0067">ATP-binding</keyword>
<dbReference type="GO" id="GO:0030295">
    <property type="term" value="F:protein kinase activator activity"/>
    <property type="evidence" value="ECO:0007669"/>
    <property type="project" value="TreeGrafter"/>
</dbReference>
<dbReference type="InterPro" id="IPR001610">
    <property type="entry name" value="PAC"/>
</dbReference>
<dbReference type="InterPro" id="IPR003594">
    <property type="entry name" value="HATPase_dom"/>
</dbReference>
<sequence length="438" mass="47778">MLESSIEIGDDYRLPPALLDAASGGSNVLGLRTLRLRDAADENRAAIDRAFVQRILDDTPDMIVRCLADTTIIFANRAYAEAHGVDPEQLIGCRVADIARPVDPAALEAIFQSFGKDGEEYISTEMDFRRLDGRIATVFWTSRIFYGATGEVEEIQSVGRDVTELRSLLGKVERQNRELERLNQQISATNEGLKQFNRIVCHDLQEPLSKLNGYSEVLRQAVTTGDAEEIEFALGVIQDSAGRAGLLVRDMSRFARMSEQAPTWSTFRLAPFVDGVIRQLGRQIRDAGADVSLTIDQDLIVRGDLLHCRQIFLNLISNAVKYRSPERPARIAVVAKPVGLDGAFAVTVSDNGVGFDKVHARAIFEPFLRLRGGPARDGTGMGLTIAAAAARAQGFELTADGRIGEGSTFCLIIPPSNIDTAAGPGHAGERPELHHDVV</sequence>
<feature type="domain" description="Histidine kinase" evidence="8">
    <location>
        <begin position="199"/>
        <end position="417"/>
    </location>
</feature>
<dbReference type="PANTHER" id="PTHR42878">
    <property type="entry name" value="TWO-COMPONENT HISTIDINE KINASE"/>
    <property type="match status" value="1"/>
</dbReference>
<dbReference type="SMART" id="SM00387">
    <property type="entry name" value="HATPase_c"/>
    <property type="match status" value="1"/>
</dbReference>
<dbReference type="InterPro" id="IPR000700">
    <property type="entry name" value="PAS-assoc_C"/>
</dbReference>
<dbReference type="InterPro" id="IPR013656">
    <property type="entry name" value="PAS_4"/>
</dbReference>
<dbReference type="InterPro" id="IPR036097">
    <property type="entry name" value="HisK_dim/P_sf"/>
</dbReference>
<dbReference type="InterPro" id="IPR035965">
    <property type="entry name" value="PAS-like_dom_sf"/>
</dbReference>
<keyword evidence="5" id="KW-0418">Kinase</keyword>
<dbReference type="GO" id="GO:0005524">
    <property type="term" value="F:ATP binding"/>
    <property type="evidence" value="ECO:0007669"/>
    <property type="project" value="UniProtKB-KW"/>
</dbReference>
<dbReference type="Pfam" id="PF08448">
    <property type="entry name" value="PAS_4"/>
    <property type="match status" value="1"/>
</dbReference>
<dbReference type="InterPro" id="IPR050351">
    <property type="entry name" value="BphY/WalK/GraS-like"/>
</dbReference>
<dbReference type="SUPFAM" id="SSF47384">
    <property type="entry name" value="Homodimeric domain of signal transducing histidine kinase"/>
    <property type="match status" value="1"/>
</dbReference>
<dbReference type="KEGG" id="mflg:ABS361_02910"/>
<dbReference type="GO" id="GO:0000155">
    <property type="term" value="F:phosphorelay sensor kinase activity"/>
    <property type="evidence" value="ECO:0007669"/>
    <property type="project" value="InterPro"/>
</dbReference>
<proteinExistence type="predicted"/>
<dbReference type="PROSITE" id="PS50109">
    <property type="entry name" value="HIS_KIN"/>
    <property type="match status" value="1"/>
</dbReference>
<dbReference type="InterPro" id="IPR004358">
    <property type="entry name" value="Sig_transdc_His_kin-like_C"/>
</dbReference>
<evidence type="ECO:0000256" key="6">
    <source>
        <dbReference type="ARBA" id="ARBA00023136"/>
    </source>
</evidence>
<dbReference type="GO" id="GO:0000156">
    <property type="term" value="F:phosphorelay response regulator activity"/>
    <property type="evidence" value="ECO:0007669"/>
    <property type="project" value="TreeGrafter"/>
</dbReference>
<accession>A0AAU7XB31</accession>
<dbReference type="InterPro" id="IPR000014">
    <property type="entry name" value="PAS"/>
</dbReference>
<evidence type="ECO:0000256" key="3">
    <source>
        <dbReference type="ARBA" id="ARBA00022553"/>
    </source>
</evidence>
<dbReference type="Gene3D" id="3.30.450.20">
    <property type="entry name" value="PAS domain"/>
    <property type="match status" value="1"/>
</dbReference>
<organism evidence="11">
    <name type="scientific">Methyloraptor flagellatus</name>
    <dbReference type="NCBI Taxonomy" id="3162530"/>
    <lineage>
        <taxon>Bacteria</taxon>
        <taxon>Pseudomonadati</taxon>
        <taxon>Pseudomonadota</taxon>
        <taxon>Alphaproteobacteria</taxon>
        <taxon>Hyphomicrobiales</taxon>
        <taxon>Ancalomicrobiaceae</taxon>
        <taxon>Methyloraptor</taxon>
    </lineage>
</organism>
<evidence type="ECO:0000256" key="7">
    <source>
        <dbReference type="SAM" id="Coils"/>
    </source>
</evidence>
<evidence type="ECO:0000256" key="2">
    <source>
        <dbReference type="ARBA" id="ARBA00012438"/>
    </source>
</evidence>
<dbReference type="GO" id="GO:0016020">
    <property type="term" value="C:membrane"/>
    <property type="evidence" value="ECO:0007669"/>
    <property type="project" value="UniProtKB-SubCell"/>
</dbReference>
<dbReference type="InterPro" id="IPR005467">
    <property type="entry name" value="His_kinase_dom"/>
</dbReference>
<dbReference type="EC" id="2.7.13.3" evidence="2"/>
<protein>
    <recommendedName>
        <fullName evidence="2">histidine kinase</fullName>
        <ecNumber evidence="2">2.7.13.3</ecNumber>
    </recommendedName>
</protein>
<feature type="domain" description="PAS" evidence="9">
    <location>
        <begin position="48"/>
        <end position="118"/>
    </location>
</feature>
<feature type="coiled-coil region" evidence="7">
    <location>
        <begin position="162"/>
        <end position="199"/>
    </location>
</feature>
<dbReference type="SMART" id="SM00388">
    <property type="entry name" value="HisKA"/>
    <property type="match status" value="1"/>
</dbReference>
<dbReference type="InterPro" id="IPR036890">
    <property type="entry name" value="HATPase_C_sf"/>
</dbReference>
<dbReference type="PROSITE" id="PS50112">
    <property type="entry name" value="PAS"/>
    <property type="match status" value="1"/>
</dbReference>
<dbReference type="SMART" id="SM00091">
    <property type="entry name" value="PAS"/>
    <property type="match status" value="1"/>
</dbReference>
<dbReference type="PROSITE" id="PS50113">
    <property type="entry name" value="PAC"/>
    <property type="match status" value="1"/>
</dbReference>
<evidence type="ECO:0000259" key="8">
    <source>
        <dbReference type="PROSITE" id="PS50109"/>
    </source>
</evidence>
<dbReference type="NCBIfam" id="TIGR00229">
    <property type="entry name" value="sensory_box"/>
    <property type="match status" value="1"/>
</dbReference>
<dbReference type="PANTHER" id="PTHR42878:SF15">
    <property type="entry name" value="BACTERIOPHYTOCHROME"/>
    <property type="match status" value="1"/>
</dbReference>
<dbReference type="PRINTS" id="PR00344">
    <property type="entry name" value="BCTRLSENSOR"/>
</dbReference>
<dbReference type="SMART" id="SM00086">
    <property type="entry name" value="PAC"/>
    <property type="match status" value="1"/>
</dbReference>
<dbReference type="InterPro" id="IPR003661">
    <property type="entry name" value="HisK_dim/P_dom"/>
</dbReference>
<feature type="domain" description="PAC" evidence="10">
    <location>
        <begin position="122"/>
        <end position="174"/>
    </location>
</feature>
<dbReference type="GO" id="GO:0007234">
    <property type="term" value="P:osmosensory signaling via phosphorelay pathway"/>
    <property type="evidence" value="ECO:0007669"/>
    <property type="project" value="TreeGrafter"/>
</dbReference>
<dbReference type="Gene3D" id="3.30.565.10">
    <property type="entry name" value="Histidine kinase-like ATPase, C-terminal domain"/>
    <property type="match status" value="1"/>
</dbReference>
<dbReference type="CDD" id="cd00082">
    <property type="entry name" value="HisKA"/>
    <property type="match status" value="1"/>
</dbReference>
<evidence type="ECO:0000256" key="1">
    <source>
        <dbReference type="ARBA" id="ARBA00000085"/>
    </source>
</evidence>
<dbReference type="AlphaFoldDB" id="A0AAU7XB31"/>
<comment type="catalytic activity">
    <reaction evidence="1">
        <text>ATP + protein L-histidine = ADP + protein N-phospho-L-histidine.</text>
        <dbReference type="EC" id="2.7.13.3"/>
    </reaction>
</comment>
<dbReference type="SUPFAM" id="SSF55874">
    <property type="entry name" value="ATPase domain of HSP90 chaperone/DNA topoisomerase II/histidine kinase"/>
    <property type="match status" value="1"/>
</dbReference>
<dbReference type="Pfam" id="PF02518">
    <property type="entry name" value="HATPase_c"/>
    <property type="match status" value="1"/>
</dbReference>
<evidence type="ECO:0000256" key="4">
    <source>
        <dbReference type="ARBA" id="ARBA00022679"/>
    </source>
</evidence>
<evidence type="ECO:0000313" key="11">
    <source>
        <dbReference type="EMBL" id="XBY45257.1"/>
    </source>
</evidence>
<dbReference type="EMBL" id="CP158568">
    <property type="protein sequence ID" value="XBY45257.1"/>
    <property type="molecule type" value="Genomic_DNA"/>
</dbReference>
<keyword evidence="3" id="KW-0597">Phosphoprotein</keyword>
<dbReference type="Gene3D" id="1.10.287.130">
    <property type="match status" value="1"/>
</dbReference>
<dbReference type="Pfam" id="PF00512">
    <property type="entry name" value="HisKA"/>
    <property type="match status" value="1"/>
</dbReference>
<evidence type="ECO:0000256" key="5">
    <source>
        <dbReference type="ARBA" id="ARBA00022777"/>
    </source>
</evidence>
<dbReference type="RefSeq" id="WP_407050347.1">
    <property type="nucleotide sequence ID" value="NZ_CP158568.1"/>
</dbReference>